<keyword evidence="4" id="KW-0732">Signal</keyword>
<accession>A0ABP8Z3Y9</accession>
<organism evidence="6 7">
    <name type="scientific">Gordonia alkaliphila</name>
    <dbReference type="NCBI Taxonomy" id="1053547"/>
    <lineage>
        <taxon>Bacteria</taxon>
        <taxon>Bacillati</taxon>
        <taxon>Actinomycetota</taxon>
        <taxon>Actinomycetes</taxon>
        <taxon>Mycobacteriales</taxon>
        <taxon>Gordoniaceae</taxon>
        <taxon>Gordonia</taxon>
    </lineage>
</organism>
<keyword evidence="7" id="KW-1185">Reference proteome</keyword>
<evidence type="ECO:0000256" key="4">
    <source>
        <dbReference type="ARBA" id="ARBA00022729"/>
    </source>
</evidence>
<comment type="caution">
    <text evidence="6">The sequence shown here is derived from an EMBL/GenBank/DDBJ whole genome shotgun (WGS) entry which is preliminary data.</text>
</comment>
<dbReference type="InterPro" id="IPR002491">
    <property type="entry name" value="ABC_transptr_periplasmic_BD"/>
</dbReference>
<reference evidence="7" key="1">
    <citation type="journal article" date="2019" name="Int. J. Syst. Evol. Microbiol.">
        <title>The Global Catalogue of Microorganisms (GCM) 10K type strain sequencing project: providing services to taxonomists for standard genome sequencing and annotation.</title>
        <authorList>
            <consortium name="The Broad Institute Genomics Platform"/>
            <consortium name="The Broad Institute Genome Sequencing Center for Infectious Disease"/>
            <person name="Wu L."/>
            <person name="Ma J."/>
        </authorList>
    </citation>
    <scope>NUCLEOTIDE SEQUENCE [LARGE SCALE GENOMIC DNA]</scope>
    <source>
        <strain evidence="7">JCM 18077</strain>
    </source>
</reference>
<evidence type="ECO:0000256" key="3">
    <source>
        <dbReference type="ARBA" id="ARBA00022448"/>
    </source>
</evidence>
<comment type="similarity">
    <text evidence="2">Belongs to the bacterial solute-binding protein 8 family.</text>
</comment>
<proteinExistence type="inferred from homology"/>
<dbReference type="EMBL" id="BAABIE010000005">
    <property type="protein sequence ID" value="GAA4745813.1"/>
    <property type="molecule type" value="Genomic_DNA"/>
</dbReference>
<sequence length="348" mass="36188">MLANSSRRGPGRARSRGISALVALSTVATLGLTACGDSDTTLRTPDGEVISTVTSRIAGVNIVNADRDYAKTCLAPTATDPGRSDTSRVIVTDPSLLDAFCALGIGNKVRAVTAAPGSIPAYLGPELGAVPTIGDDPTADAVRAADPQLVLGTPSTAAELSALRKTGALGDARIATVQPGKDWRSLFTAVADAMNRSAAATERLGEFDAEVKRIGTVMDAAHSQVSLVRFTPDDELLEGTDSFGASILAEVGVQRPAGQRGADPVVVTDANFTEADADLIYVSAEGEAGMNRATSVLDSDRWKEMGAPSWQRVLWINDDVWYRSSGLAAAWLVLNDIKSSLNSSSAGE</sequence>
<evidence type="ECO:0000259" key="5">
    <source>
        <dbReference type="PROSITE" id="PS50983"/>
    </source>
</evidence>
<evidence type="ECO:0000313" key="7">
    <source>
        <dbReference type="Proteomes" id="UP001500822"/>
    </source>
</evidence>
<name>A0ABP8Z3Y9_9ACTN</name>
<dbReference type="Gene3D" id="3.40.50.1980">
    <property type="entry name" value="Nitrogenase molybdenum iron protein domain"/>
    <property type="match status" value="2"/>
</dbReference>
<feature type="domain" description="Fe/B12 periplasmic-binding" evidence="5">
    <location>
        <begin position="88"/>
        <end position="345"/>
    </location>
</feature>
<gene>
    <name evidence="6" type="ORF">GCM10023217_13900</name>
</gene>
<evidence type="ECO:0000256" key="1">
    <source>
        <dbReference type="ARBA" id="ARBA00004196"/>
    </source>
</evidence>
<dbReference type="PROSITE" id="PS50983">
    <property type="entry name" value="FE_B12_PBP"/>
    <property type="match status" value="1"/>
</dbReference>
<evidence type="ECO:0000313" key="6">
    <source>
        <dbReference type="EMBL" id="GAA4745813.1"/>
    </source>
</evidence>
<dbReference type="PROSITE" id="PS51257">
    <property type="entry name" value="PROKAR_LIPOPROTEIN"/>
    <property type="match status" value="1"/>
</dbReference>
<dbReference type="InterPro" id="IPR051313">
    <property type="entry name" value="Bact_iron-sidero_bind"/>
</dbReference>
<dbReference type="PANTHER" id="PTHR30532:SF25">
    <property type="entry name" value="IRON(III) DICITRATE-BINDING PERIPLASMIC PROTEIN"/>
    <property type="match status" value="1"/>
</dbReference>
<dbReference type="SUPFAM" id="SSF53807">
    <property type="entry name" value="Helical backbone' metal receptor"/>
    <property type="match status" value="1"/>
</dbReference>
<keyword evidence="3" id="KW-0813">Transport</keyword>
<dbReference type="PANTHER" id="PTHR30532">
    <property type="entry name" value="IRON III DICITRATE-BINDING PERIPLASMIC PROTEIN"/>
    <property type="match status" value="1"/>
</dbReference>
<comment type="subcellular location">
    <subcellularLocation>
        <location evidence="1">Cell envelope</location>
    </subcellularLocation>
</comment>
<protein>
    <submittedName>
        <fullName evidence="6">Iron-siderophore ABC transporter substrate-binding protein</fullName>
    </submittedName>
</protein>
<dbReference type="Pfam" id="PF01497">
    <property type="entry name" value="Peripla_BP_2"/>
    <property type="match status" value="1"/>
</dbReference>
<dbReference type="Proteomes" id="UP001500822">
    <property type="component" value="Unassembled WGS sequence"/>
</dbReference>
<dbReference type="RefSeq" id="WP_425556493.1">
    <property type="nucleotide sequence ID" value="NZ_BAABIE010000005.1"/>
</dbReference>
<evidence type="ECO:0000256" key="2">
    <source>
        <dbReference type="ARBA" id="ARBA00008814"/>
    </source>
</evidence>